<sequence length="149" mass="17405">MVYTGMVENHTYKMFIILFNTESFGELSKLYSVFKLKNGCELLSSRNYFSIVKEMLLEIRRITVNLYSVNDKFLNVTTTDDEINEHDLGWNVSNLMYSNYEKVIANIKLMGKVSEENVRDLLCKNIKKPITVLGKPTSEQMKFVKLFHK</sequence>
<reference evidence="2" key="2">
    <citation type="submission" date="2015-08" db="UniProtKB">
        <authorList>
            <consortium name="WormBaseParasite"/>
        </authorList>
    </citation>
    <scope>IDENTIFICATION</scope>
</reference>
<organism evidence="1 2">
    <name type="scientific">Strongyloides venezuelensis</name>
    <name type="common">Threadworm</name>
    <dbReference type="NCBI Taxonomy" id="75913"/>
    <lineage>
        <taxon>Eukaryota</taxon>
        <taxon>Metazoa</taxon>
        <taxon>Ecdysozoa</taxon>
        <taxon>Nematoda</taxon>
        <taxon>Chromadorea</taxon>
        <taxon>Rhabditida</taxon>
        <taxon>Tylenchina</taxon>
        <taxon>Panagrolaimomorpha</taxon>
        <taxon>Strongyloidoidea</taxon>
        <taxon>Strongyloididae</taxon>
        <taxon>Strongyloides</taxon>
    </lineage>
</organism>
<reference evidence="1" key="1">
    <citation type="submission" date="2014-07" db="EMBL/GenBank/DDBJ databases">
        <authorList>
            <person name="Martin A.A"/>
            <person name="De Silva N."/>
        </authorList>
    </citation>
    <scope>NUCLEOTIDE SEQUENCE</scope>
</reference>
<dbReference type="Proteomes" id="UP000035680">
    <property type="component" value="Unassembled WGS sequence"/>
</dbReference>
<dbReference type="STRING" id="75913.A0A0K0FI89"/>
<protein>
    <submittedName>
        <fullName evidence="2">Peptidase_M16_C domain-containing protein</fullName>
    </submittedName>
</protein>
<evidence type="ECO:0000313" key="2">
    <source>
        <dbReference type="WBParaSite" id="SVE_0860800.1"/>
    </source>
</evidence>
<name>A0A0K0FI89_STRVS</name>
<proteinExistence type="predicted"/>
<accession>A0A0K0FI89</accession>
<evidence type="ECO:0000313" key="1">
    <source>
        <dbReference type="Proteomes" id="UP000035680"/>
    </source>
</evidence>
<keyword evidence="1" id="KW-1185">Reference proteome</keyword>
<dbReference type="AlphaFoldDB" id="A0A0K0FI89"/>
<dbReference type="WBParaSite" id="SVE_0860800.1">
    <property type="protein sequence ID" value="SVE_0860800.1"/>
    <property type="gene ID" value="SVE_0860800"/>
</dbReference>